<dbReference type="EMBL" id="AOBS01000011">
    <property type="protein sequence ID" value="EME01883.1"/>
    <property type="molecule type" value="Genomic_DNA"/>
</dbReference>
<dbReference type="Pfam" id="PF10502">
    <property type="entry name" value="Peptidase_S26"/>
    <property type="match status" value="1"/>
</dbReference>
<dbReference type="GO" id="GO:0006465">
    <property type="term" value="P:signal peptide processing"/>
    <property type="evidence" value="ECO:0007669"/>
    <property type="project" value="InterPro"/>
</dbReference>
<feature type="domain" description="Peptidase S26" evidence="1">
    <location>
        <begin position="15"/>
        <end position="167"/>
    </location>
</feature>
<comment type="caution">
    <text evidence="2">The sequence shown here is derived from an EMBL/GenBank/DDBJ whole genome shotgun (WGS) entry which is preliminary data.</text>
</comment>
<gene>
    <name evidence="2" type="ORF">B381_01744</name>
</gene>
<dbReference type="RefSeq" id="WP_003298092.1">
    <property type="nucleotide sequence ID" value="NZ_AOBS01000011.1"/>
</dbReference>
<name>M2VPI9_STUST</name>
<dbReference type="SUPFAM" id="SSF51306">
    <property type="entry name" value="LexA/Signal peptidase"/>
    <property type="match status" value="1"/>
</dbReference>
<organism evidence="2 3">
    <name type="scientific">Stutzerimonas stutzeri NF13</name>
    <dbReference type="NCBI Taxonomy" id="1212548"/>
    <lineage>
        <taxon>Bacteria</taxon>
        <taxon>Pseudomonadati</taxon>
        <taxon>Pseudomonadota</taxon>
        <taxon>Gammaproteobacteria</taxon>
        <taxon>Pseudomonadales</taxon>
        <taxon>Pseudomonadaceae</taxon>
        <taxon>Stutzerimonas</taxon>
    </lineage>
</organism>
<reference evidence="2 3" key="1">
    <citation type="journal article" date="2013" name="Genome Announc.">
        <title>Draft Genome of Pseudomonas stutzeri Strain NF13, a Nitrogen Fixer Isolated from the Galapagos Rift Hydrothermal Vent.</title>
        <authorList>
            <person name="Pena A."/>
            <person name="Busquets A."/>
            <person name="Gomila M."/>
            <person name="Mayol J."/>
            <person name="Bosch R."/>
            <person name="Nogales B."/>
            <person name="Garcia-Valdes E."/>
            <person name="Bennasar A."/>
            <person name="Lalucat J."/>
        </authorList>
    </citation>
    <scope>NUCLEOTIDE SEQUENCE [LARGE SCALE GENOMIC DNA]</scope>
    <source>
        <strain evidence="2 3">NF13</strain>
    </source>
</reference>
<evidence type="ECO:0000313" key="2">
    <source>
        <dbReference type="EMBL" id="EME01883.1"/>
    </source>
</evidence>
<dbReference type="InterPro" id="IPR019533">
    <property type="entry name" value="Peptidase_S26"/>
</dbReference>
<sequence>MRKPRRSRRFVIGAAIASVLAIAGSTLGRHALRLVHNASDSVPTGWYRIEPADRVAVGDIVLVQLPAEVTALAARRGYLPSGVPLLKSVIARSGQKVCVVGSRIRVDGTTVAQALEQDRAGRAMPRWTGCRALGAEELMLIAPGNAESFDSRYFGPVTLDAVIGKARRVQLN</sequence>
<evidence type="ECO:0000313" key="3">
    <source>
        <dbReference type="Proteomes" id="UP000011700"/>
    </source>
</evidence>
<dbReference type="Proteomes" id="UP000011700">
    <property type="component" value="Unassembled WGS sequence"/>
</dbReference>
<proteinExistence type="predicted"/>
<dbReference type="AlphaFoldDB" id="M2VPI9"/>
<dbReference type="eggNOG" id="COG4959">
    <property type="taxonomic scope" value="Bacteria"/>
</dbReference>
<dbReference type="InterPro" id="IPR036286">
    <property type="entry name" value="LexA/Signal_pep-like_sf"/>
</dbReference>
<accession>M2VPI9</accession>
<dbReference type="PATRIC" id="fig|1212548.4.peg.332"/>
<dbReference type="GO" id="GO:0004252">
    <property type="term" value="F:serine-type endopeptidase activity"/>
    <property type="evidence" value="ECO:0007669"/>
    <property type="project" value="InterPro"/>
</dbReference>
<protein>
    <submittedName>
        <fullName evidence="2">Peptidase S26</fullName>
    </submittedName>
</protein>
<dbReference type="Gene3D" id="2.10.109.10">
    <property type="entry name" value="Umud Fragment, subunit A"/>
    <property type="match status" value="1"/>
</dbReference>
<dbReference type="MEROPS" id="S26.014"/>
<evidence type="ECO:0000259" key="1">
    <source>
        <dbReference type="Pfam" id="PF10502"/>
    </source>
</evidence>